<reference evidence="2" key="3">
    <citation type="submission" date="2025-09" db="UniProtKB">
        <authorList>
            <consortium name="Ensembl"/>
        </authorList>
    </citation>
    <scope>IDENTIFICATION</scope>
</reference>
<dbReference type="SUPFAM" id="SSF51283">
    <property type="entry name" value="dUTPase-like"/>
    <property type="match status" value="1"/>
</dbReference>
<evidence type="ECO:0000259" key="1">
    <source>
        <dbReference type="Pfam" id="PF00692"/>
    </source>
</evidence>
<reference evidence="2 3" key="1">
    <citation type="submission" date="2012-03" db="EMBL/GenBank/DDBJ databases">
        <title>Whole Genome Assembly of Papio anubis.</title>
        <authorList>
            <person name="Liu Y.L."/>
            <person name="Abraham K.A."/>
            <person name="Akbar H.A."/>
            <person name="Ali S.A."/>
            <person name="Anosike U.A."/>
            <person name="Aqrawi P.A."/>
            <person name="Arias F.A."/>
            <person name="Attaway T.A."/>
            <person name="Awwad R.A."/>
            <person name="Babu C.B."/>
            <person name="Bandaranaike D.B."/>
            <person name="Battles P.B."/>
            <person name="Bell A.B."/>
            <person name="Beltran B.B."/>
            <person name="Berhane-Mersha D.B."/>
            <person name="Bess C.B."/>
            <person name="Bickham C.B."/>
            <person name="Bolden T.B."/>
            <person name="Carter K.C."/>
            <person name="Chau D.C."/>
            <person name="Chavez A.C."/>
            <person name="Clerc-Blankenburg K.C."/>
            <person name="Coyle M.C."/>
            <person name="Dao M.D."/>
            <person name="Davila M.L.D."/>
            <person name="Davy-Carroll L.D."/>
            <person name="Denson S.D."/>
            <person name="Dinh H.D."/>
            <person name="Fernandez S.F."/>
            <person name="Fernando P.F."/>
            <person name="Forbes L.F."/>
            <person name="Francis C.F."/>
            <person name="Francisco L.F."/>
            <person name="Fu Q.F."/>
            <person name="Garcia-Iii R.G."/>
            <person name="Garrett T.G."/>
            <person name="Gross S.G."/>
            <person name="Gubbala S.G."/>
            <person name="Hirani K.H."/>
            <person name="Hogues M.H."/>
            <person name="Hollins B.H."/>
            <person name="Jackson L.J."/>
            <person name="Javaid M.J."/>
            <person name="Jhangiani S.J."/>
            <person name="Johnson A.J."/>
            <person name="Johnson B.J."/>
            <person name="Jones J.J."/>
            <person name="Joshi V.J."/>
            <person name="Kalu J.K."/>
            <person name="Khan N.K."/>
            <person name="Korchina V.K."/>
            <person name="Kovar C.K."/>
            <person name="Lago L.L."/>
            <person name="Lara F.L."/>
            <person name="Le T.-K.L."/>
            <person name="Lee S.L."/>
            <person name="Legall-Iii F.L."/>
            <person name="Lemon S.L."/>
            <person name="Liu J.L."/>
            <person name="Liu Y.-S.L."/>
            <person name="Liyanage D.L."/>
            <person name="Lopez J.L."/>
            <person name="Lorensuhewa L.L."/>
            <person name="Mata R.M."/>
            <person name="Mathew T.M."/>
            <person name="Mercado C.M."/>
            <person name="Mercado I.M."/>
            <person name="Morales K.M."/>
            <person name="Morgan M.M."/>
            <person name="Munidasa M.M."/>
            <person name="Ngo D.N."/>
            <person name="Nguyen L.N."/>
            <person name="Nguyen T.N."/>
            <person name="Nguyen N.N."/>
            <person name="Obregon M.O."/>
            <person name="Okwuonu G.O."/>
            <person name="Ongeri F.O."/>
            <person name="Onwere C.O."/>
            <person name="Osifeso I.O."/>
            <person name="Parra A.P."/>
            <person name="Patil S.P."/>
            <person name="Perez A.P."/>
            <person name="Perez Y.P."/>
            <person name="Pham C.P."/>
            <person name="Pu L.-L.P."/>
            <person name="Puazo M.P."/>
            <person name="Quiroz J.Q."/>
            <person name="Rouhana J.R."/>
            <person name="Ruiz M.R."/>
            <person name="Ruiz S.-J.R."/>
            <person name="Saada N.S."/>
            <person name="Santibanez J.S."/>
            <person name="Scheel M.S."/>
            <person name="Schneider B.S."/>
            <person name="Simmons D.S."/>
            <person name="Sisson I.S."/>
            <person name="Tang L.-Y.T."/>
            <person name="Thornton R.T."/>
            <person name="Tisius J.T."/>
            <person name="Toledanes G.T."/>
            <person name="Trejos Z.T."/>
            <person name="Usmani K.U."/>
            <person name="Varghese R.V."/>
            <person name="Vattathil S.V."/>
            <person name="Vee V.V."/>
            <person name="Walker D.W."/>
            <person name="Weissenberger G.W."/>
            <person name="White C.W."/>
            <person name="Williams A.W."/>
            <person name="Woodworth J.W."/>
            <person name="Wright R.W."/>
            <person name="Zhu Y.Z."/>
            <person name="Han Y.H."/>
            <person name="Newsham I.N."/>
            <person name="Nazareth L.N."/>
            <person name="Worley K.W."/>
            <person name="Muzny D.M."/>
            <person name="Rogers J.R."/>
            <person name="Gibbs R.G."/>
        </authorList>
    </citation>
    <scope>NUCLEOTIDE SEQUENCE [LARGE SCALE GENOMIC DNA]</scope>
</reference>
<dbReference type="InterPro" id="IPR036157">
    <property type="entry name" value="dUTPase-like_sf"/>
</dbReference>
<keyword evidence="3" id="KW-1185">Reference proteome</keyword>
<accession>A0A8I5NM59</accession>
<dbReference type="Gene3D" id="2.70.40.10">
    <property type="match status" value="1"/>
</dbReference>
<protein>
    <recommendedName>
        <fullName evidence="1">dUTPase-like domain-containing protein</fullName>
    </recommendedName>
</protein>
<evidence type="ECO:0000313" key="2">
    <source>
        <dbReference type="Ensembl" id="ENSPANP00000049599.1"/>
    </source>
</evidence>
<dbReference type="Pfam" id="PF00692">
    <property type="entry name" value="dUTPase"/>
    <property type="match status" value="1"/>
</dbReference>
<name>A0A8I5NM59_PAPAN</name>
<dbReference type="AlphaFoldDB" id="A0A8I5NM59"/>
<dbReference type="Ensembl" id="ENSPANT00000064176.1">
    <property type="protein sequence ID" value="ENSPANP00000049599.1"/>
    <property type="gene ID" value="ENSPANG00000040765.1"/>
</dbReference>
<sequence length="195" mass="21553">MYALNQDPIYGTLSSTARIHGSRNQGVEVEVAPLTITPSDPLANFLLPFPTTLHSTGLEVLAPEGGTLPPGETTMILFNWKLRFPPGHFGLLLPLNQQDKKRVTVLAGVIDLDYQDEISLLFHNGEVGKSKIKAPKQVKLSSETALCFQDGAELLHPLQGRKVVSSHVEEQERQCCMKYLLQYLNLIHKKATLVA</sequence>
<dbReference type="Proteomes" id="UP000028761">
    <property type="component" value="Chromosome 3"/>
</dbReference>
<organism evidence="2 3">
    <name type="scientific">Papio anubis</name>
    <name type="common">Olive baboon</name>
    <dbReference type="NCBI Taxonomy" id="9555"/>
    <lineage>
        <taxon>Eukaryota</taxon>
        <taxon>Metazoa</taxon>
        <taxon>Chordata</taxon>
        <taxon>Craniata</taxon>
        <taxon>Vertebrata</taxon>
        <taxon>Euteleostomi</taxon>
        <taxon>Mammalia</taxon>
        <taxon>Eutheria</taxon>
        <taxon>Euarchontoglires</taxon>
        <taxon>Primates</taxon>
        <taxon>Haplorrhini</taxon>
        <taxon>Catarrhini</taxon>
        <taxon>Cercopithecidae</taxon>
        <taxon>Cercopithecinae</taxon>
        <taxon>Papio</taxon>
    </lineage>
</organism>
<dbReference type="InterPro" id="IPR029054">
    <property type="entry name" value="dUTPase-like"/>
</dbReference>
<feature type="domain" description="dUTPase-like" evidence="1">
    <location>
        <begin position="47"/>
        <end position="126"/>
    </location>
</feature>
<proteinExistence type="predicted"/>
<dbReference type="GeneTree" id="ENSGT00960000187632"/>
<reference evidence="2" key="2">
    <citation type="submission" date="2025-08" db="UniProtKB">
        <authorList>
            <consortium name="Ensembl"/>
        </authorList>
    </citation>
    <scope>IDENTIFICATION</scope>
</reference>
<evidence type="ECO:0000313" key="3">
    <source>
        <dbReference type="Proteomes" id="UP000028761"/>
    </source>
</evidence>